<evidence type="ECO:0000313" key="3">
    <source>
        <dbReference type="EMBL" id="GCD78000.1"/>
    </source>
</evidence>
<sequence length="379" mass="43845">MAKQDKRQQTANSLQDLGKLMGIEREVKNVSSQETAQNFYSFLHKRKRFWTETQRVNNEDDKDRKKFVIKKINVEKVVEKTAGKKNRLEDVSIIDIFEKEEKGWQKTPFYQRFIARHHHNALQLTGGNLLPKVYDNKQKNELQFQPDWRLTVGLGSGSVFETSISLHHVYGFPYIPASAIKGVLRSYMITTLQGNKANSEALLFHNSKEMCDIFGCGEETIYEENGQKRRMTTFYKRCFDEDKREFGKDLSKYRFPEITEKEGDIIFFDAYPTHSPQGCIKADIMNPHYPNYYEYDVNSPKFQPPADYQSPVPIIFLTVENLTFQFMVGLRKGVENENIKLGAKRGDMLSVTSGFLKEALQERGIGAKTAVGYGYMKQL</sequence>
<name>A0A401XLW6_9FLAO</name>
<keyword evidence="1" id="KW-0051">Antiviral defense</keyword>
<dbReference type="Proteomes" id="UP000286715">
    <property type="component" value="Unassembled WGS sequence"/>
</dbReference>
<dbReference type="OrthoDB" id="9813956at2"/>
<keyword evidence="4" id="KW-1185">Reference proteome</keyword>
<evidence type="ECO:0000313" key="4">
    <source>
        <dbReference type="Proteomes" id="UP000286715"/>
    </source>
</evidence>
<dbReference type="GO" id="GO:0051607">
    <property type="term" value="P:defense response to virus"/>
    <property type="evidence" value="ECO:0007669"/>
    <property type="project" value="UniProtKB-KW"/>
</dbReference>
<dbReference type="AlphaFoldDB" id="A0A401XLW6"/>
<feature type="domain" description="CRISPR type III-associated protein" evidence="2">
    <location>
        <begin position="151"/>
        <end position="377"/>
    </location>
</feature>
<dbReference type="RefSeq" id="WP_124398062.1">
    <property type="nucleotide sequence ID" value="NZ_BHZE01000014.1"/>
</dbReference>
<reference evidence="3 4" key="1">
    <citation type="submission" date="2018-11" db="EMBL/GenBank/DDBJ databases">
        <title>Schleiferia aggregans sp. nov., a moderately thermophilic heterotrophic bacterium isolated from microbial mats at a terrestrial hot spring.</title>
        <authorList>
            <person name="Iino T."/>
            <person name="Ohkuma M."/>
            <person name="Haruta S."/>
        </authorList>
    </citation>
    <scope>NUCLEOTIDE SEQUENCE [LARGE SCALE GENOMIC DNA]</scope>
    <source>
        <strain evidence="3 4">LA</strain>
    </source>
</reference>
<evidence type="ECO:0000259" key="2">
    <source>
        <dbReference type="Pfam" id="PF03787"/>
    </source>
</evidence>
<dbReference type="NCBIfam" id="TIGR01898">
    <property type="entry name" value="cas_TM1791_cmr6"/>
    <property type="match status" value="1"/>
</dbReference>
<gene>
    <name evidence="3" type="ORF">JCM31826_14820</name>
</gene>
<dbReference type="InterPro" id="IPR010172">
    <property type="entry name" value="CRISPR-assoc_prot_TM1791"/>
</dbReference>
<dbReference type="PANTHER" id="PTHR39965">
    <property type="entry name" value="CRISPR SYSTEM CMR SUBUNIT CMR6"/>
    <property type="match status" value="1"/>
</dbReference>
<comment type="caution">
    <text evidence="3">The sequence shown here is derived from an EMBL/GenBank/DDBJ whole genome shotgun (WGS) entry which is preliminary data.</text>
</comment>
<dbReference type="EMBL" id="BHZE01000014">
    <property type="protein sequence ID" value="GCD78000.1"/>
    <property type="molecule type" value="Genomic_DNA"/>
</dbReference>
<accession>A0A401XLW6</accession>
<protein>
    <recommendedName>
        <fullName evidence="2">CRISPR type III-associated protein domain-containing protein</fullName>
    </recommendedName>
</protein>
<dbReference type="Pfam" id="PF03787">
    <property type="entry name" value="RAMPs"/>
    <property type="match status" value="1"/>
</dbReference>
<dbReference type="PANTHER" id="PTHR39965:SF1">
    <property type="entry name" value="CRISPR SYSTEM CMR SUBUNIT CMR6"/>
    <property type="match status" value="1"/>
</dbReference>
<organism evidence="3 4">
    <name type="scientific">Thermaurantimonas aggregans</name>
    <dbReference type="NCBI Taxonomy" id="2173829"/>
    <lineage>
        <taxon>Bacteria</taxon>
        <taxon>Pseudomonadati</taxon>
        <taxon>Bacteroidota</taxon>
        <taxon>Flavobacteriia</taxon>
        <taxon>Flavobacteriales</taxon>
        <taxon>Schleiferiaceae</taxon>
        <taxon>Thermaurantimonas</taxon>
    </lineage>
</organism>
<evidence type="ECO:0000256" key="1">
    <source>
        <dbReference type="ARBA" id="ARBA00023118"/>
    </source>
</evidence>
<dbReference type="InterPro" id="IPR005537">
    <property type="entry name" value="RAMP_III_fam"/>
</dbReference>
<proteinExistence type="predicted"/>